<dbReference type="AlphaFoldDB" id="A0A179UD20"/>
<gene>
    <name evidence="3" type="ORF">BDBG_02071</name>
</gene>
<protein>
    <submittedName>
        <fullName evidence="3">Uncharacterized protein</fullName>
    </submittedName>
</protein>
<dbReference type="VEuPathDB" id="FungiDB:BDBG_02071"/>
<dbReference type="KEGG" id="bgh:BDBG_02071"/>
<evidence type="ECO:0000256" key="1">
    <source>
        <dbReference type="SAM" id="MobiDB-lite"/>
    </source>
</evidence>
<evidence type="ECO:0000313" key="3">
    <source>
        <dbReference type="EMBL" id="OAT05730.1"/>
    </source>
</evidence>
<name>A0A179UD20_BLAGS</name>
<feature type="region of interest" description="Disordered" evidence="1">
    <location>
        <begin position="26"/>
        <end position="55"/>
    </location>
</feature>
<proteinExistence type="predicted"/>
<accession>A0A179UD20</accession>
<keyword evidence="2" id="KW-0732">Signal</keyword>
<dbReference type="GeneID" id="8506600"/>
<reference evidence="4" key="2">
    <citation type="journal article" date="2015" name="PLoS Genet.">
        <title>The dynamic genome and transcriptome of the human fungal pathogen Blastomyces and close relative Emmonsia.</title>
        <authorList>
            <person name="Munoz J.F."/>
            <person name="Gauthier G.M."/>
            <person name="Desjardins C.A."/>
            <person name="Gallo J.E."/>
            <person name="Holder J."/>
            <person name="Sullivan T.D."/>
            <person name="Marty A.J."/>
            <person name="Carmen J.C."/>
            <person name="Chen Z."/>
            <person name="Ding L."/>
            <person name="Gujja S."/>
            <person name="Magrini V."/>
            <person name="Misas E."/>
            <person name="Mitreva M."/>
            <person name="Priest M."/>
            <person name="Saif S."/>
            <person name="Whiston E.A."/>
            <person name="Young S."/>
            <person name="Zeng Q."/>
            <person name="Goldman W.E."/>
            <person name="Mardis E.R."/>
            <person name="Taylor J.W."/>
            <person name="McEwen J.G."/>
            <person name="Clay O.K."/>
            <person name="Klein B.S."/>
            <person name="Cuomo C.A."/>
        </authorList>
    </citation>
    <scope>NUCLEOTIDE SEQUENCE [LARGE SCALE GENOMIC DNA]</scope>
    <source>
        <strain evidence="4">SLH14081</strain>
    </source>
</reference>
<keyword evidence="4" id="KW-1185">Reference proteome</keyword>
<dbReference type="Proteomes" id="UP000002038">
    <property type="component" value="Unassembled WGS sequence"/>
</dbReference>
<dbReference type="RefSeq" id="XP_031576858.1">
    <property type="nucleotide sequence ID" value="XM_031720632.1"/>
</dbReference>
<organism evidence="3 4">
    <name type="scientific">Blastomyces gilchristii (strain SLH14081)</name>
    <name type="common">Blastomyces dermatitidis</name>
    <dbReference type="NCBI Taxonomy" id="559298"/>
    <lineage>
        <taxon>Eukaryota</taxon>
        <taxon>Fungi</taxon>
        <taxon>Dikarya</taxon>
        <taxon>Ascomycota</taxon>
        <taxon>Pezizomycotina</taxon>
        <taxon>Eurotiomycetes</taxon>
        <taxon>Eurotiomycetidae</taxon>
        <taxon>Onygenales</taxon>
        <taxon>Ajellomycetaceae</taxon>
        <taxon>Blastomyces</taxon>
    </lineage>
</organism>
<dbReference type="RefSeq" id="XP_002627400.1">
    <property type="nucleotide sequence ID" value="XM_002627354.2"/>
</dbReference>
<feature type="chain" id="PRO_5010068392" evidence="2">
    <location>
        <begin position="18"/>
        <end position="287"/>
    </location>
</feature>
<reference evidence="3" key="1">
    <citation type="submission" date="2009-02" db="EMBL/GenBank/DDBJ databases">
        <title>The Genome Sequence of Blastomyces dermatitidis strain SLH14081.</title>
        <authorList>
            <consortium name="The Broad Institute Genome Sequencing Platform"/>
            <consortium name="Broad Institute Microbial Sequencing Center."/>
            <person name="Champion M."/>
            <person name="Cuomo C."/>
            <person name="Ma L.-J."/>
            <person name="Henn M.R."/>
            <person name="Klein B."/>
            <person name="Goldman B."/>
            <person name="Young S."/>
            <person name="Kodira C.D."/>
            <person name="Zeng Q."/>
            <person name="Koehrsen M."/>
            <person name="Alvarado L."/>
            <person name="Berlin A.M."/>
            <person name="Heiman D.I."/>
            <person name="Hepburn T.A."/>
            <person name="Saif S."/>
            <person name="Shea T.D."/>
            <person name="Shenoy N."/>
            <person name="Sykes S."/>
            <person name="Galagan J."/>
            <person name="Nusbaum C."/>
            <person name="Birren B."/>
        </authorList>
    </citation>
    <scope>NUCLEOTIDE SEQUENCE</scope>
    <source>
        <strain evidence="3">SLH14081</strain>
    </source>
</reference>
<feature type="signal peptide" evidence="2">
    <location>
        <begin position="1"/>
        <end position="17"/>
    </location>
</feature>
<evidence type="ECO:0000256" key="2">
    <source>
        <dbReference type="SAM" id="SignalP"/>
    </source>
</evidence>
<sequence>MKLTGFSALVLAGSAAASPLAYGAPQQYGVPESSTPTPTATPSDVDPTLPTVTPPVIPSAIPSAPSYGIPTVPSVPSEVEPTGGLPQVCSFPTDDIPANAPTELPEVDGLDSNLLAQLLPAVISIINGLGFGGFAPGLLGLLNLEVVTNSLEIVNLDGVLGGQPLPEISGLSPSQVTKVVTGLLTITKVLKLDQITSSGGLPQVDGISPDLLQAILNIVTGIVSKLGLQSTFTTLNISSMTDAPDMLVVGGLIAQLAPLVAGLLNLLGLGGLAPLLSTLLNPLSVVL</sequence>
<evidence type="ECO:0000313" key="4">
    <source>
        <dbReference type="Proteomes" id="UP000002038"/>
    </source>
</evidence>
<dbReference type="EMBL" id="GG657450">
    <property type="protein sequence ID" value="OAT05729.1"/>
    <property type="molecule type" value="Genomic_DNA"/>
</dbReference>
<dbReference type="OrthoDB" id="4188674at2759"/>
<feature type="compositionally biased region" description="Low complexity" evidence="1">
    <location>
        <begin position="26"/>
        <end position="51"/>
    </location>
</feature>
<dbReference type="EMBL" id="GG657450">
    <property type="protein sequence ID" value="OAT05730.1"/>
    <property type="molecule type" value="Genomic_DNA"/>
</dbReference>